<dbReference type="InterPro" id="IPR044946">
    <property type="entry name" value="Restrct_endonuc_typeI_TRD_sf"/>
</dbReference>
<proteinExistence type="inferred from homology"/>
<dbReference type="OrthoDB" id="667970at2"/>
<name>A0A3E1P3L5_9BACT</name>
<evidence type="ECO:0000256" key="3">
    <source>
        <dbReference type="ARBA" id="ARBA00023125"/>
    </source>
</evidence>
<keyword evidence="6" id="KW-1185">Reference proteome</keyword>
<keyword evidence="5" id="KW-0378">Hydrolase</keyword>
<organism evidence="5 6">
    <name type="scientific">Chitinophaga silvisoli</name>
    <dbReference type="NCBI Taxonomy" id="2291814"/>
    <lineage>
        <taxon>Bacteria</taxon>
        <taxon>Pseudomonadati</taxon>
        <taxon>Bacteroidota</taxon>
        <taxon>Chitinophagia</taxon>
        <taxon>Chitinophagales</taxon>
        <taxon>Chitinophagaceae</taxon>
        <taxon>Chitinophaga</taxon>
    </lineage>
</organism>
<dbReference type="Pfam" id="PF01420">
    <property type="entry name" value="Methylase_S"/>
    <property type="match status" value="2"/>
</dbReference>
<evidence type="ECO:0000313" key="6">
    <source>
        <dbReference type="Proteomes" id="UP000261174"/>
    </source>
</evidence>
<dbReference type="GO" id="GO:0009307">
    <property type="term" value="P:DNA restriction-modification system"/>
    <property type="evidence" value="ECO:0007669"/>
    <property type="project" value="UniProtKB-KW"/>
</dbReference>
<dbReference type="AlphaFoldDB" id="A0A3E1P3L5"/>
<comment type="caution">
    <text evidence="5">The sequence shown here is derived from an EMBL/GenBank/DDBJ whole genome shotgun (WGS) entry which is preliminary data.</text>
</comment>
<comment type="similarity">
    <text evidence="1">Belongs to the type-I restriction system S methylase family.</text>
</comment>
<dbReference type="GO" id="GO:0003677">
    <property type="term" value="F:DNA binding"/>
    <property type="evidence" value="ECO:0007669"/>
    <property type="project" value="UniProtKB-KW"/>
</dbReference>
<dbReference type="GO" id="GO:0004519">
    <property type="term" value="F:endonuclease activity"/>
    <property type="evidence" value="ECO:0007669"/>
    <property type="project" value="UniProtKB-KW"/>
</dbReference>
<evidence type="ECO:0000259" key="4">
    <source>
        <dbReference type="Pfam" id="PF01420"/>
    </source>
</evidence>
<dbReference type="SUPFAM" id="SSF116734">
    <property type="entry name" value="DNA methylase specificity domain"/>
    <property type="match status" value="2"/>
</dbReference>
<dbReference type="EMBL" id="QTJV01000004">
    <property type="protein sequence ID" value="RFM34757.1"/>
    <property type="molecule type" value="Genomic_DNA"/>
</dbReference>
<keyword evidence="5" id="KW-0540">Nuclease</keyword>
<gene>
    <name evidence="5" type="ORF">DXN04_15510</name>
</gene>
<sequence>MSKEKKIGMEPELRFSLSNNQPFPHWEETKLSKIAKLVTKKNKLNNISRVLTNSAADGIVDQRDYFDKDIANKSNLEGYYIVDYGDYVYNPRISTAAPVGPISRNKIAMGVMSPLYTVFRFSNNNNDFFEQYFKTTAWHKYLHAVSNTGARFDRMSITPTVFMEMPLPYPHPEEQQKIADCLSSLDNLITAETEHLGALKAYKKGLMQNLFPLPGEMAPLMRFPEFKDSEEWNEKSLHEILVEGRLGGNYENSDAISGMPVIKMGNLERGQMNVKKLQYLPNESAYNKEDILKNNDLLFNTRNTLELVGKVAIWKNELPVALYNSNLLRLSFHKDYIASNVFMNYFFNTQSTISSLRSMATGTTSVAAIYTKDLLTLTVTFPSLPEQQKIADCLSSMDEEISVQTEKIEALKLHKKGLVQQLFPF</sequence>
<protein>
    <submittedName>
        <fullName evidence="5">Restriction endonuclease subunit S</fullName>
    </submittedName>
</protein>
<keyword evidence="3" id="KW-0238">DNA-binding</keyword>
<dbReference type="InterPro" id="IPR052021">
    <property type="entry name" value="Type-I_RS_S_subunit"/>
</dbReference>
<evidence type="ECO:0000256" key="2">
    <source>
        <dbReference type="ARBA" id="ARBA00022747"/>
    </source>
</evidence>
<accession>A0A3E1P3L5</accession>
<dbReference type="Gene3D" id="3.90.220.20">
    <property type="entry name" value="DNA methylase specificity domains"/>
    <property type="match status" value="2"/>
</dbReference>
<feature type="domain" description="Type I restriction modification DNA specificity" evidence="4">
    <location>
        <begin position="230"/>
        <end position="412"/>
    </location>
</feature>
<dbReference type="InterPro" id="IPR000055">
    <property type="entry name" value="Restrct_endonuc_typeI_TRD"/>
</dbReference>
<dbReference type="Proteomes" id="UP000261174">
    <property type="component" value="Unassembled WGS sequence"/>
</dbReference>
<feature type="domain" description="Type I restriction modification DNA specificity" evidence="4">
    <location>
        <begin position="80"/>
        <end position="195"/>
    </location>
</feature>
<keyword evidence="5" id="KW-0255">Endonuclease</keyword>
<reference evidence="5 6" key="1">
    <citation type="submission" date="2018-08" db="EMBL/GenBank/DDBJ databases">
        <title>Chitinophaga sp. K20C18050901, a novel bacterium isolated from forest soil.</title>
        <authorList>
            <person name="Wang C."/>
        </authorList>
    </citation>
    <scope>NUCLEOTIDE SEQUENCE [LARGE SCALE GENOMIC DNA]</scope>
    <source>
        <strain evidence="5 6">K20C18050901</strain>
    </source>
</reference>
<keyword evidence="2" id="KW-0680">Restriction system</keyword>
<evidence type="ECO:0000256" key="1">
    <source>
        <dbReference type="ARBA" id="ARBA00010923"/>
    </source>
</evidence>
<evidence type="ECO:0000313" key="5">
    <source>
        <dbReference type="EMBL" id="RFM34757.1"/>
    </source>
</evidence>
<dbReference type="PANTHER" id="PTHR30408">
    <property type="entry name" value="TYPE-1 RESTRICTION ENZYME ECOKI SPECIFICITY PROTEIN"/>
    <property type="match status" value="1"/>
</dbReference>
<dbReference type="CDD" id="cd17525">
    <property type="entry name" value="RMtype1_S_Eco15ORF14057P-TRD1-CR1_like"/>
    <property type="match status" value="1"/>
</dbReference>
<dbReference type="PANTHER" id="PTHR30408:SF12">
    <property type="entry name" value="TYPE I RESTRICTION ENZYME MJAVIII SPECIFICITY SUBUNIT"/>
    <property type="match status" value="1"/>
</dbReference>